<comment type="caution">
    <text evidence="2">The sequence shown here is derived from an EMBL/GenBank/DDBJ whole genome shotgun (WGS) entry which is preliminary data.</text>
</comment>
<evidence type="ECO:0000256" key="1">
    <source>
        <dbReference type="SAM" id="MobiDB-lite"/>
    </source>
</evidence>
<evidence type="ECO:0000313" key="3">
    <source>
        <dbReference type="Proteomes" id="UP001359485"/>
    </source>
</evidence>
<accession>A0ABR1ANQ4</accession>
<evidence type="ECO:0000313" key="2">
    <source>
        <dbReference type="EMBL" id="KAK6622389.1"/>
    </source>
</evidence>
<dbReference type="Proteomes" id="UP001359485">
    <property type="component" value="Unassembled WGS sequence"/>
</dbReference>
<protein>
    <submittedName>
        <fullName evidence="2">Uncharacterized protein</fullName>
    </submittedName>
</protein>
<reference evidence="2 3" key="1">
    <citation type="submission" date="2023-09" db="EMBL/GenBank/DDBJ databases">
        <title>Genomes of two closely related lineages of the louse Polyplax serrata with different host specificities.</title>
        <authorList>
            <person name="Martinu J."/>
            <person name="Tarabai H."/>
            <person name="Stefka J."/>
            <person name="Hypsa V."/>
        </authorList>
    </citation>
    <scope>NUCLEOTIDE SEQUENCE [LARGE SCALE GENOMIC DNA]</scope>
    <source>
        <strain evidence="2">98ZLc_SE</strain>
    </source>
</reference>
<proteinExistence type="predicted"/>
<gene>
    <name evidence="2" type="ORF">RUM44_002200</name>
</gene>
<dbReference type="EMBL" id="JAWJWF010000047">
    <property type="protein sequence ID" value="KAK6622389.1"/>
    <property type="molecule type" value="Genomic_DNA"/>
</dbReference>
<sequence length="116" mass="13403">MKAQGMLSPESERRHDGHDFGATASGECHIILKKKPIGESAKKRAEQRPKVRQLWKFLIGHMGSKALLQNAEFLESDKEELAERHEFATAGRKREWENPIWVSDTKNKNKKRKKPQ</sequence>
<feature type="region of interest" description="Disordered" evidence="1">
    <location>
        <begin position="1"/>
        <end position="25"/>
    </location>
</feature>
<name>A0ABR1ANQ4_POLSC</name>
<keyword evidence="3" id="KW-1185">Reference proteome</keyword>
<feature type="compositionally biased region" description="Basic and acidic residues" evidence="1">
    <location>
        <begin position="10"/>
        <end position="19"/>
    </location>
</feature>
<organism evidence="2 3">
    <name type="scientific">Polyplax serrata</name>
    <name type="common">Common mouse louse</name>
    <dbReference type="NCBI Taxonomy" id="468196"/>
    <lineage>
        <taxon>Eukaryota</taxon>
        <taxon>Metazoa</taxon>
        <taxon>Ecdysozoa</taxon>
        <taxon>Arthropoda</taxon>
        <taxon>Hexapoda</taxon>
        <taxon>Insecta</taxon>
        <taxon>Pterygota</taxon>
        <taxon>Neoptera</taxon>
        <taxon>Paraneoptera</taxon>
        <taxon>Psocodea</taxon>
        <taxon>Troctomorpha</taxon>
        <taxon>Phthiraptera</taxon>
        <taxon>Anoplura</taxon>
        <taxon>Polyplacidae</taxon>
        <taxon>Polyplax</taxon>
    </lineage>
</organism>